<dbReference type="InterPro" id="IPR049551">
    <property type="entry name" value="PKS_DH_C"/>
</dbReference>
<gene>
    <name evidence="2" type="ORF">SCLTRI_LOCUS1822</name>
</gene>
<reference evidence="2" key="1">
    <citation type="submission" date="2020-10" db="EMBL/GenBank/DDBJ databases">
        <authorList>
            <person name="Kusch S."/>
        </authorList>
    </citation>
    <scope>NUCLEOTIDE SEQUENCE</scope>
    <source>
        <strain evidence="2">SwB9</strain>
    </source>
</reference>
<dbReference type="AlphaFoldDB" id="A0A8H2ZM45"/>
<accession>A0A8H2ZM45</accession>
<evidence type="ECO:0000313" key="2">
    <source>
        <dbReference type="EMBL" id="CAD6442030.1"/>
    </source>
</evidence>
<dbReference type="EMBL" id="CAJHIA010000007">
    <property type="protein sequence ID" value="CAD6442030.1"/>
    <property type="molecule type" value="Genomic_DNA"/>
</dbReference>
<dbReference type="Proteomes" id="UP000624404">
    <property type="component" value="Unassembled WGS sequence"/>
</dbReference>
<keyword evidence="3" id="KW-1185">Reference proteome</keyword>
<organism evidence="2 3">
    <name type="scientific">Sclerotinia trifoliorum</name>
    <dbReference type="NCBI Taxonomy" id="28548"/>
    <lineage>
        <taxon>Eukaryota</taxon>
        <taxon>Fungi</taxon>
        <taxon>Dikarya</taxon>
        <taxon>Ascomycota</taxon>
        <taxon>Pezizomycotina</taxon>
        <taxon>Leotiomycetes</taxon>
        <taxon>Helotiales</taxon>
        <taxon>Sclerotiniaceae</taxon>
        <taxon>Sclerotinia</taxon>
    </lineage>
</organism>
<dbReference type="Pfam" id="PF14765">
    <property type="entry name" value="PS-DH"/>
    <property type="match status" value="1"/>
</dbReference>
<sequence>MSKSTDWCDFSVWPWRSGQIILHCSGSIRTGGPLPVKGTIEVQNTEGFEKWSMSDKSRKRCRYRVLITVDACLQSGVMGTTGDNLSTLDAFLPVFISECRIQPPWGERRTIYTKMATTGFATSRIDVTLLDLQWHPTLRVNWKPQGKKAVSVDLGMISDVDYFHENPEIEALLLRKGIRPLNGEESLQVIDLSLGGSGADFEATGVQASNVNGAHM</sequence>
<dbReference type="Gene3D" id="3.10.129.110">
    <property type="entry name" value="Polyketide synthase dehydratase"/>
    <property type="match status" value="1"/>
</dbReference>
<evidence type="ECO:0000313" key="3">
    <source>
        <dbReference type="Proteomes" id="UP000624404"/>
    </source>
</evidence>
<dbReference type="OrthoDB" id="3555474at2759"/>
<proteinExistence type="predicted"/>
<protein>
    <submittedName>
        <fullName evidence="2">5fd7581f-a946-47ba-91ea-832565a3a9f9</fullName>
    </submittedName>
</protein>
<comment type="caution">
    <text evidence="2">The sequence shown here is derived from an EMBL/GenBank/DDBJ whole genome shotgun (WGS) entry which is preliminary data.</text>
</comment>
<dbReference type="InterPro" id="IPR042104">
    <property type="entry name" value="PKS_dehydratase_sf"/>
</dbReference>
<feature type="domain" description="Polyketide synthase dehydratase" evidence="1">
    <location>
        <begin position="68"/>
        <end position="133"/>
    </location>
</feature>
<evidence type="ECO:0000259" key="1">
    <source>
        <dbReference type="Pfam" id="PF14765"/>
    </source>
</evidence>
<name>A0A8H2ZM45_9HELO</name>